<protein>
    <recommendedName>
        <fullName evidence="1">Segregation and condensation protein A</fullName>
    </recommendedName>
</protein>
<dbReference type="OrthoDB" id="9811016at2"/>
<accession>A0A510JDM1</accession>
<dbReference type="EMBL" id="AP019822">
    <property type="protein sequence ID" value="BBM36325.1"/>
    <property type="molecule type" value="Genomic_DNA"/>
</dbReference>
<dbReference type="PANTHER" id="PTHR33969">
    <property type="entry name" value="SEGREGATION AND CONDENSATION PROTEIN A"/>
    <property type="match status" value="1"/>
</dbReference>
<reference evidence="2 3" key="1">
    <citation type="submission" date="2019-07" db="EMBL/GenBank/DDBJ databases">
        <title>Complete Genome Sequence of Leptotrichia goodfellowii Strain JCM 16774.</title>
        <authorList>
            <person name="Watanabe S."/>
            <person name="Cui L."/>
        </authorList>
    </citation>
    <scope>NUCLEOTIDE SEQUENCE [LARGE SCALE GENOMIC DNA]</scope>
    <source>
        <strain evidence="2 3">JCM16774</strain>
    </source>
</reference>
<dbReference type="InterPro" id="IPR003768">
    <property type="entry name" value="ScpA"/>
</dbReference>
<dbReference type="PANTHER" id="PTHR33969:SF2">
    <property type="entry name" value="SEGREGATION AND CONDENSATION PROTEIN A"/>
    <property type="match status" value="1"/>
</dbReference>
<dbReference type="KEGG" id="lgo:JCM16774_1257"/>
<name>A0A510JDM1_9FUSO</name>
<evidence type="ECO:0000313" key="2">
    <source>
        <dbReference type="EMBL" id="BBM36325.1"/>
    </source>
</evidence>
<dbReference type="AlphaFoldDB" id="A0A510JDM1"/>
<dbReference type="Gene3D" id="6.10.250.2410">
    <property type="match status" value="1"/>
</dbReference>
<dbReference type="STRING" id="714315.GCA_000516535_01264"/>
<dbReference type="RefSeq" id="WP_006807036.1">
    <property type="nucleotide sequence ID" value="NZ_AP019822.1"/>
</dbReference>
<organism evidence="2 3">
    <name type="scientific">Pseudoleptotrichia goodfellowii</name>
    <dbReference type="NCBI Taxonomy" id="157692"/>
    <lineage>
        <taxon>Bacteria</taxon>
        <taxon>Fusobacteriati</taxon>
        <taxon>Fusobacteriota</taxon>
        <taxon>Fusobacteriia</taxon>
        <taxon>Fusobacteriales</taxon>
        <taxon>Leptotrichiaceae</taxon>
        <taxon>Pseudoleptotrichia</taxon>
    </lineage>
</organism>
<dbReference type="Proteomes" id="UP000321606">
    <property type="component" value="Chromosome"/>
</dbReference>
<gene>
    <name evidence="2" type="ORF">JCM16774_1257</name>
</gene>
<sequence>MKNTTIKIKIDNFEGPLDLLIHLIEKKQMKITEINISQIIDDYLNYIREQKEENLKIKVEFLIMATDLIEIKAYSILNKEKKDEKIENLERKILEYKLFKEISVLFSEYENEYNIPYKRTGNKNIETAMIEYDISGLTLDSLLNSFRALLEEEDKEKLILNLEEEYSTEDAADEISELMETKDRIGFSELLKNKFTKSRIVSLFLCVLEMFKSGYIDIINENKEFYIQKLSF</sequence>
<proteinExistence type="predicted"/>
<evidence type="ECO:0000256" key="1">
    <source>
        <dbReference type="ARBA" id="ARBA00044777"/>
    </source>
</evidence>
<evidence type="ECO:0000313" key="3">
    <source>
        <dbReference type="Proteomes" id="UP000321606"/>
    </source>
</evidence>
<dbReference type="Pfam" id="PF02616">
    <property type="entry name" value="SMC_ScpA"/>
    <property type="match status" value="1"/>
</dbReference>